<dbReference type="RefSeq" id="WP_093793106.1">
    <property type="nucleotide sequence ID" value="NZ_CP155571.1"/>
</dbReference>
<dbReference type="EMBL" id="CP155571">
    <property type="protein sequence ID" value="XFO74168.1"/>
    <property type="molecule type" value="Genomic_DNA"/>
</dbReference>
<dbReference type="InterPro" id="IPR010866">
    <property type="entry name" value="A-2_8-polyST"/>
</dbReference>
<evidence type="ECO:0008006" key="3">
    <source>
        <dbReference type="Google" id="ProtNLM"/>
    </source>
</evidence>
<name>A0ABZ3J750_SPOA4</name>
<accession>A0ABZ3J750</accession>
<reference evidence="1" key="1">
    <citation type="submission" date="2024-05" db="EMBL/GenBank/DDBJ databases">
        <title>Isolation and characterization of Sporomusa carbonis sp. nov., a carboxydotrophic hydrogenogen in the genus of Sporomusa isolated from a charcoal burning pile.</title>
        <authorList>
            <person name="Boeer T."/>
            <person name="Rosenbaum F."/>
            <person name="Eysell L."/>
            <person name="Mueller V."/>
            <person name="Daniel R."/>
            <person name="Poehlein A."/>
        </authorList>
    </citation>
    <scope>NUCLEOTIDE SEQUENCE [LARGE SCALE GENOMIC DNA]</scope>
    <source>
        <strain evidence="1">DSM 3132</strain>
    </source>
</reference>
<organism evidence="1 2">
    <name type="scientific">Sporomusa acidovorans (strain ATCC 49682 / DSM 3132 / Mol)</name>
    <dbReference type="NCBI Taxonomy" id="1123286"/>
    <lineage>
        <taxon>Bacteria</taxon>
        <taxon>Bacillati</taxon>
        <taxon>Bacillota</taxon>
        <taxon>Negativicutes</taxon>
        <taxon>Selenomonadales</taxon>
        <taxon>Sporomusaceae</taxon>
        <taxon>Sporomusa</taxon>
    </lineage>
</organism>
<protein>
    <recommendedName>
        <fullName evidence="3">Capsule polysaccharide biosynthesis protein</fullName>
    </recommendedName>
</protein>
<proteinExistence type="predicted"/>
<dbReference type="Proteomes" id="UP000216052">
    <property type="component" value="Chromosome"/>
</dbReference>
<sequence length="367" mass="41879">MNNVFVVGTPLQLLSAYILAGEFFPEATNQLLLINPRQEKLWHSSTSLQRMASDQTIWSQIVSINYWLRRDYVWNYPRQMRAMRERLTAFGSVTQVFLGSDKIIQNQILVELLGCTQYARLEDGIWSYHNRDRRELSKLWQYIRIKFFRHIGGISSQMQHNFGGVGHGRAANADYLFKPELLERPSPAAVQIERAAVQRVMSRLTQDMQSIAAMSDSNCLLFLGSTFVESNDLSPEEERKLIGNVYQLACTAGMTMVYKPHPREDAGKVESYAREYPELTVVRVNDPIEVIYAKHHNLKCVVSICSSGLLYADVFSQDIVPIGLFKLCSLKQCDAVLARMMEKAGVMLPENLAALRRVLDKKETVTF</sequence>
<evidence type="ECO:0000313" key="1">
    <source>
        <dbReference type="EMBL" id="XFO74168.1"/>
    </source>
</evidence>
<dbReference type="Pfam" id="PF07388">
    <property type="entry name" value="A-2_8-polyST"/>
    <property type="match status" value="1"/>
</dbReference>
<gene>
    <name evidence="1" type="ORF">SPACI_042770</name>
</gene>
<evidence type="ECO:0000313" key="2">
    <source>
        <dbReference type="Proteomes" id="UP000216052"/>
    </source>
</evidence>
<dbReference type="Gene3D" id="3.40.50.11110">
    <property type="entry name" value="Sialyltransferase, C-terminal GT-B Rossman nucleotide-binding domain"/>
    <property type="match status" value="1"/>
</dbReference>
<keyword evidence="2" id="KW-1185">Reference proteome</keyword>